<accession>A0ACC0DTH5</accession>
<proteinExistence type="predicted"/>
<reference evidence="2" key="1">
    <citation type="journal article" date="2018" name="BMC Genomics">
        <title>Genomic insights into host adaptation between the wheat stripe rust pathogen (Puccinia striiformis f. sp. tritici) and the barley stripe rust pathogen (Puccinia striiformis f. sp. hordei).</title>
        <authorList>
            <person name="Xia C."/>
            <person name="Wang M."/>
            <person name="Yin C."/>
            <person name="Cornejo O.E."/>
            <person name="Hulbert S.H."/>
            <person name="Chen X."/>
        </authorList>
    </citation>
    <scope>NUCLEOTIDE SEQUENCE [LARGE SCALE GENOMIC DNA]</scope>
    <source>
        <strain evidence="2">93-210</strain>
    </source>
</reference>
<gene>
    <name evidence="1" type="ORF">MJO28_015065</name>
</gene>
<sequence length="1407" mass="159261">MNEDEDPLKINLPDSDYESVKENLTSPEDSDNSSIERYLPEVAKRKPKDKQEDNRMSNNNQQEGSQANNNFPMPTAEEYYRMAATVQQLEAAAAAPPPPPPPSQHMSRAEYRFREFSKGVRKAHDAVNPECAMLMANGSNFQIWEEEVNLTLDGVFNTNVPFLSVDINFELLGKDEAKSVVTLFRTTISKDLRTIVGGSSVKTPLEMFKLIKLNCKHSDRQHKLRIVDRLATLVKSKSPSTDITLSSWTSTVIELEQLKVSVVELYGLLLQNSFVAPSGIDKKTFEFTVDSKLETKESATFTEVSTVIQSACGQNKNKTVEPSTSYAPMDLDAIQAFRQSQGKYVPPNQRNPPAQQGPPPTQLRRPNLSLEKASFYRGQPSPSEALKEKYGAKFYVCLSDKHWYDKCDEYWEYVKTGVFPPPPKGFRNADSTYQPPPRPTQQQGRLRRLAVPDASNGKFLLNSGASTHVSGNLKYFITRQILAQPKTIALAVADCTVDVRFKGTIKIPTNSGMIEVEEVYYCPGVDGVILSVGRLTEKGWKLAFSNDQALLISPNHVKFSTTYRNHCWYIEMCKDVMNKITAIPSFDSFLWHRRLGHVSDTIVKQYLKMHFPEASEKMTWKPFFCEQCAKLKALNKNAPGSGSMIPQDSPLDLLVTDIAGPFPEDIAGWKYVLTMRDHATTYIWIGIIETRSDAPAKILEWIHHLMNTLGRMPKVLRSDNAPEYTGTLKKALNNIGVEFAPVTPYSPKQNGEAERVNRTIGDMARTMLHESRLPQSFWGYAYQTASYIHNRIPNSKVDTAPLTKLYGAQVDPMKLYPFGAEVLTLIPKENRSKLDERSQEGKLIGYPQAGGGWLVWIPSEEKIVHSKSVMFPEFVNVPVKKITPDRIPVEKITPNPNIDIILNQIVLKLGEERTDVINEKEQKSMSELEQKIDRRLPSYIKKALVCKDAIQWRAAAEYEVVQFEKLDGWELVEPFKGAKALGTRWVFVIKPPETEEGAEIFRARYVAKGFNQRIGQDCNETYAPTASLVTLRILMSMANKYNYATATFDVSSAYLYSPIDEEVYVQPPVEIRPQWEKIMRLKKAMYGTKQAARCWWQFFKQKMEKVGFIASESEQSVYIYRRGTEFVIIWLHVDDGFVVGSGKELLASLKEAMEVELKIIWSYGYKKLVGVNIKKEDNEVHLDQEKLAAQIVDGYDRPIVTRRSTLPDDQLEINTYDPVGPTEYRSIIGSLMYLAGGTRPDMSYAVNLLARYSNNPSADHWLALDYLVGYLKRTMKTKLIFSGDSVAWGAKRQTVVALSTCASEYIALSDGSQVLAGVSILLEEIEHTIPMNIFCDNQTAILVANDNASKKKMKYLLRAFYFINDFVRENNIKIQWTSTLTQQADIFTKKLGPNKIEEAIIKLGLKW</sequence>
<reference evidence="1 2" key="3">
    <citation type="journal article" date="2022" name="Microbiol. Spectr.">
        <title>Folding features and dynamics of 3D genome architecture in plant fungal pathogens.</title>
        <authorList>
            <person name="Xia C."/>
        </authorList>
    </citation>
    <scope>NUCLEOTIDE SEQUENCE [LARGE SCALE GENOMIC DNA]</scope>
    <source>
        <strain evidence="1 2">93-210</strain>
    </source>
</reference>
<name>A0ACC0DTH5_9BASI</name>
<comment type="caution">
    <text evidence="1">The sequence shown here is derived from an EMBL/GenBank/DDBJ whole genome shotgun (WGS) entry which is preliminary data.</text>
</comment>
<reference evidence="2" key="2">
    <citation type="journal article" date="2018" name="Mol. Plant Microbe Interact.">
        <title>Genome sequence resources for the wheat stripe rust pathogen (Puccinia striiformis f. sp. tritici) and the barley stripe rust pathogen (Puccinia striiformis f. sp. hordei).</title>
        <authorList>
            <person name="Xia C."/>
            <person name="Wang M."/>
            <person name="Yin C."/>
            <person name="Cornejo O.E."/>
            <person name="Hulbert S.H."/>
            <person name="Chen X."/>
        </authorList>
    </citation>
    <scope>NUCLEOTIDE SEQUENCE [LARGE SCALE GENOMIC DNA]</scope>
    <source>
        <strain evidence="2">93-210</strain>
    </source>
</reference>
<dbReference type="EMBL" id="CM045880">
    <property type="protein sequence ID" value="KAI7938145.1"/>
    <property type="molecule type" value="Genomic_DNA"/>
</dbReference>
<dbReference type="Proteomes" id="UP001060170">
    <property type="component" value="Chromosome 16"/>
</dbReference>
<evidence type="ECO:0000313" key="1">
    <source>
        <dbReference type="EMBL" id="KAI7938145.1"/>
    </source>
</evidence>
<protein>
    <submittedName>
        <fullName evidence="1">Uncharacterized protein</fullName>
    </submittedName>
</protein>
<evidence type="ECO:0000313" key="2">
    <source>
        <dbReference type="Proteomes" id="UP001060170"/>
    </source>
</evidence>
<keyword evidence="2" id="KW-1185">Reference proteome</keyword>
<organism evidence="1 2">
    <name type="scientific">Puccinia striiformis f. sp. tritici</name>
    <dbReference type="NCBI Taxonomy" id="168172"/>
    <lineage>
        <taxon>Eukaryota</taxon>
        <taxon>Fungi</taxon>
        <taxon>Dikarya</taxon>
        <taxon>Basidiomycota</taxon>
        <taxon>Pucciniomycotina</taxon>
        <taxon>Pucciniomycetes</taxon>
        <taxon>Pucciniales</taxon>
        <taxon>Pucciniaceae</taxon>
        <taxon>Puccinia</taxon>
    </lineage>
</organism>